<dbReference type="EMBL" id="FMYI01000006">
    <property type="protein sequence ID" value="SDC31074.1"/>
    <property type="molecule type" value="Genomic_DNA"/>
</dbReference>
<dbReference type="PANTHER" id="PTHR33798:SF5">
    <property type="entry name" value="FLAVIN REDUCTASE LIKE DOMAIN-CONTAINING PROTEIN"/>
    <property type="match status" value="1"/>
</dbReference>
<accession>A0A1G6KJD6</accession>
<dbReference type="Gene3D" id="2.30.110.10">
    <property type="entry name" value="Electron Transport, Fmn-binding Protein, Chain A"/>
    <property type="match status" value="1"/>
</dbReference>
<evidence type="ECO:0000259" key="5">
    <source>
        <dbReference type="SMART" id="SM00903"/>
    </source>
</evidence>
<reference evidence="7" key="1">
    <citation type="submission" date="2016-09" db="EMBL/GenBank/DDBJ databases">
        <authorList>
            <person name="Varghese N."/>
            <person name="Submissions S."/>
        </authorList>
    </citation>
    <scope>NUCLEOTIDE SEQUENCE [LARGE SCALE GENOMIC DNA]</scope>
    <source>
        <strain evidence="7">S5</strain>
    </source>
</reference>
<keyword evidence="2" id="KW-0285">Flavoprotein</keyword>
<gene>
    <name evidence="6" type="ORF">SAMN05421734_106110</name>
</gene>
<dbReference type="GO" id="GO:0010181">
    <property type="term" value="F:FMN binding"/>
    <property type="evidence" value="ECO:0007669"/>
    <property type="project" value="InterPro"/>
</dbReference>
<dbReference type="InterPro" id="IPR012349">
    <property type="entry name" value="Split_barrel_FMN-bd"/>
</dbReference>
<feature type="domain" description="Flavin reductase like" evidence="5">
    <location>
        <begin position="27"/>
        <end position="178"/>
    </location>
</feature>
<comment type="cofactor">
    <cofactor evidence="1">
        <name>FMN</name>
        <dbReference type="ChEBI" id="CHEBI:58210"/>
    </cofactor>
</comment>
<proteinExistence type="inferred from homology"/>
<comment type="similarity">
    <text evidence="4">Belongs to the flavoredoxin family.</text>
</comment>
<dbReference type="InterPro" id="IPR002563">
    <property type="entry name" value="Flavin_Rdtase-like_dom"/>
</dbReference>
<keyword evidence="3" id="KW-0288">FMN</keyword>
<protein>
    <submittedName>
        <fullName evidence="6">NADH-FMN oxidoreductase RutF, flavin reductase (DIM6/NTAB) family</fullName>
    </submittedName>
</protein>
<sequence length="204" mass="23017">MKGWVYMMQAINPSHLSGKENYKFLIGSVIPRPIAFVTSLSEDGVLNGAPYSFFNVVSSEPPMISIAVQRKDQVIKHTAQNSILQKEFVVHIVDETWVEKMNHTSATLPYTESEVKKAALTEIPSDLINTPGVKEAKIRMECKLYDHIELPTTDLLLGEVVRYHINSELYESGRIDRDQLDPISRLAGNDYAKIGEAFEIKRPL</sequence>
<name>A0A1G6KJD6_9BACI</name>
<dbReference type="AlphaFoldDB" id="A0A1G6KJD6"/>
<evidence type="ECO:0000256" key="1">
    <source>
        <dbReference type="ARBA" id="ARBA00001917"/>
    </source>
</evidence>
<dbReference type="PANTHER" id="PTHR33798">
    <property type="entry name" value="FLAVOPROTEIN OXYGENASE"/>
    <property type="match status" value="1"/>
</dbReference>
<dbReference type="Proteomes" id="UP000242949">
    <property type="component" value="Unassembled WGS sequence"/>
</dbReference>
<evidence type="ECO:0000256" key="3">
    <source>
        <dbReference type="ARBA" id="ARBA00022643"/>
    </source>
</evidence>
<keyword evidence="7" id="KW-1185">Reference proteome</keyword>
<dbReference type="GO" id="GO:0016646">
    <property type="term" value="F:oxidoreductase activity, acting on the CH-NH group of donors, NAD or NADP as acceptor"/>
    <property type="evidence" value="ECO:0007669"/>
    <property type="project" value="UniProtKB-ARBA"/>
</dbReference>
<evidence type="ECO:0000256" key="4">
    <source>
        <dbReference type="ARBA" id="ARBA00038054"/>
    </source>
</evidence>
<evidence type="ECO:0000313" key="6">
    <source>
        <dbReference type="EMBL" id="SDC31074.1"/>
    </source>
</evidence>
<evidence type="ECO:0000313" key="7">
    <source>
        <dbReference type="Proteomes" id="UP000242949"/>
    </source>
</evidence>
<dbReference type="SMART" id="SM00903">
    <property type="entry name" value="Flavin_Reduct"/>
    <property type="match status" value="1"/>
</dbReference>
<evidence type="ECO:0000256" key="2">
    <source>
        <dbReference type="ARBA" id="ARBA00022630"/>
    </source>
</evidence>
<dbReference type="Pfam" id="PF01613">
    <property type="entry name" value="Flavin_Reduct"/>
    <property type="match status" value="1"/>
</dbReference>
<dbReference type="SUPFAM" id="SSF50475">
    <property type="entry name" value="FMN-binding split barrel"/>
    <property type="match status" value="1"/>
</dbReference>
<dbReference type="STRING" id="1612202.SAMN05421734_106110"/>
<organism evidence="6 7">
    <name type="scientific">Pelagirhabdus alkalitolerans</name>
    <dbReference type="NCBI Taxonomy" id="1612202"/>
    <lineage>
        <taxon>Bacteria</taxon>
        <taxon>Bacillati</taxon>
        <taxon>Bacillota</taxon>
        <taxon>Bacilli</taxon>
        <taxon>Bacillales</taxon>
        <taxon>Bacillaceae</taxon>
        <taxon>Pelagirhabdus</taxon>
    </lineage>
</organism>